<organism evidence="4 5">
    <name type="scientific">Melanomma pulvis-pyrius CBS 109.77</name>
    <dbReference type="NCBI Taxonomy" id="1314802"/>
    <lineage>
        <taxon>Eukaryota</taxon>
        <taxon>Fungi</taxon>
        <taxon>Dikarya</taxon>
        <taxon>Ascomycota</taxon>
        <taxon>Pezizomycotina</taxon>
        <taxon>Dothideomycetes</taxon>
        <taxon>Pleosporomycetidae</taxon>
        <taxon>Pleosporales</taxon>
        <taxon>Melanommataceae</taxon>
        <taxon>Melanomma</taxon>
    </lineage>
</organism>
<evidence type="ECO:0000313" key="5">
    <source>
        <dbReference type="Proteomes" id="UP000799757"/>
    </source>
</evidence>
<dbReference type="Pfam" id="PF00106">
    <property type="entry name" value="adh_short"/>
    <property type="match status" value="1"/>
</dbReference>
<comment type="similarity">
    <text evidence="1">Belongs to the short-chain dehydrogenases/reductases (SDR) family.</text>
</comment>
<protein>
    <submittedName>
        <fullName evidence="4">NAD(P)-binding protein</fullName>
    </submittedName>
</protein>
<gene>
    <name evidence="4" type="ORF">K505DRAFT_371156</name>
</gene>
<dbReference type="SUPFAM" id="SSF51735">
    <property type="entry name" value="NAD(P)-binding Rossmann-fold domains"/>
    <property type="match status" value="1"/>
</dbReference>
<dbReference type="InterPro" id="IPR036291">
    <property type="entry name" value="NAD(P)-bd_dom_sf"/>
</dbReference>
<dbReference type="AlphaFoldDB" id="A0A6A6XRT8"/>
<dbReference type="PANTHER" id="PTHR43669:SF3">
    <property type="entry name" value="ALCOHOL DEHYDROGENASE, PUTATIVE (AFU_ORTHOLOGUE AFUA_3G03445)-RELATED"/>
    <property type="match status" value="1"/>
</dbReference>
<dbReference type="OrthoDB" id="37659at2759"/>
<evidence type="ECO:0000256" key="2">
    <source>
        <dbReference type="ARBA" id="ARBA00022857"/>
    </source>
</evidence>
<dbReference type="PROSITE" id="PS00061">
    <property type="entry name" value="ADH_SHORT"/>
    <property type="match status" value="1"/>
</dbReference>
<reference evidence="4" key="1">
    <citation type="journal article" date="2020" name="Stud. Mycol.">
        <title>101 Dothideomycetes genomes: a test case for predicting lifestyles and emergence of pathogens.</title>
        <authorList>
            <person name="Haridas S."/>
            <person name="Albert R."/>
            <person name="Binder M."/>
            <person name="Bloem J."/>
            <person name="Labutti K."/>
            <person name="Salamov A."/>
            <person name="Andreopoulos B."/>
            <person name="Baker S."/>
            <person name="Barry K."/>
            <person name="Bills G."/>
            <person name="Bluhm B."/>
            <person name="Cannon C."/>
            <person name="Castanera R."/>
            <person name="Culley D."/>
            <person name="Daum C."/>
            <person name="Ezra D."/>
            <person name="Gonzalez J."/>
            <person name="Henrissat B."/>
            <person name="Kuo A."/>
            <person name="Liang C."/>
            <person name="Lipzen A."/>
            <person name="Lutzoni F."/>
            <person name="Magnuson J."/>
            <person name="Mondo S."/>
            <person name="Nolan M."/>
            <person name="Ohm R."/>
            <person name="Pangilinan J."/>
            <person name="Park H.-J."/>
            <person name="Ramirez L."/>
            <person name="Alfaro M."/>
            <person name="Sun H."/>
            <person name="Tritt A."/>
            <person name="Yoshinaga Y."/>
            <person name="Zwiers L.-H."/>
            <person name="Turgeon B."/>
            <person name="Goodwin S."/>
            <person name="Spatafora J."/>
            <person name="Crous P."/>
            <person name="Grigoriev I."/>
        </authorList>
    </citation>
    <scope>NUCLEOTIDE SEQUENCE</scope>
    <source>
        <strain evidence="4">CBS 109.77</strain>
    </source>
</reference>
<name>A0A6A6XRT8_9PLEO</name>
<dbReference type="Gene3D" id="3.40.50.720">
    <property type="entry name" value="NAD(P)-binding Rossmann-like Domain"/>
    <property type="match status" value="1"/>
</dbReference>
<dbReference type="InterPro" id="IPR002347">
    <property type="entry name" value="SDR_fam"/>
</dbReference>
<dbReference type="PANTHER" id="PTHR43669">
    <property type="entry name" value="5-KETO-D-GLUCONATE 5-REDUCTASE"/>
    <property type="match status" value="1"/>
</dbReference>
<dbReference type="Proteomes" id="UP000799757">
    <property type="component" value="Unassembled WGS sequence"/>
</dbReference>
<evidence type="ECO:0000256" key="1">
    <source>
        <dbReference type="ARBA" id="ARBA00006484"/>
    </source>
</evidence>
<keyword evidence="3" id="KW-0560">Oxidoreductase</keyword>
<proteinExistence type="inferred from homology"/>
<keyword evidence="2" id="KW-0521">NADP</keyword>
<dbReference type="GO" id="GO:0016491">
    <property type="term" value="F:oxidoreductase activity"/>
    <property type="evidence" value="ECO:0007669"/>
    <property type="project" value="UniProtKB-KW"/>
</dbReference>
<dbReference type="PRINTS" id="PR00081">
    <property type="entry name" value="GDHRDH"/>
</dbReference>
<dbReference type="EMBL" id="MU001769">
    <property type="protein sequence ID" value="KAF2799150.1"/>
    <property type="molecule type" value="Genomic_DNA"/>
</dbReference>
<sequence length="275" mass="29792">MASRINTILIIGGTAGIGEAFVRRFHSLGKKVIVTGRSQAKLQALKKDLDGITTLQFDITDLAALPTHVTSILKDFPDLDSVVINSGIQRSFNLFEPSSITPEDIRGEIDTNLTAPTLLARLFAPHLLALALKGTKTTLFLTSSSIAYVPLAFYPTYCSTKAGIHALTLIIRQQLAFAGEEAKKNMNVVEIVPPYVDTGLDAAHREATIAMQGGPEKAFPAMPLQEYVDKFFAALEQVESDGSLKKEIGVGFGEMVAETWRGSFGKVYEQMGLTT</sequence>
<dbReference type="InterPro" id="IPR020904">
    <property type="entry name" value="Sc_DH/Rdtase_CS"/>
</dbReference>
<evidence type="ECO:0000256" key="3">
    <source>
        <dbReference type="ARBA" id="ARBA00023002"/>
    </source>
</evidence>
<evidence type="ECO:0000313" key="4">
    <source>
        <dbReference type="EMBL" id="KAF2799150.1"/>
    </source>
</evidence>
<keyword evidence="5" id="KW-1185">Reference proteome</keyword>
<accession>A0A6A6XRT8</accession>